<keyword evidence="2" id="KW-0808">Transferase</keyword>
<evidence type="ECO:0000313" key="3">
    <source>
        <dbReference type="Proteomes" id="UP000297647"/>
    </source>
</evidence>
<dbReference type="InterPro" id="IPR001173">
    <property type="entry name" value="Glyco_trans_2-like"/>
</dbReference>
<accession>A0A4Y9QXX7</accession>
<feature type="domain" description="Glycosyltransferase 2-like" evidence="1">
    <location>
        <begin position="21"/>
        <end position="178"/>
    </location>
</feature>
<reference evidence="2 3" key="1">
    <citation type="submission" date="2019-03" db="EMBL/GenBank/DDBJ databases">
        <title>Algoriphagus sp. nov, a new strain isolated from root system soil of mangrove plant Kandelia.</title>
        <authorList>
            <person name="Yin Q."/>
            <person name="Wang K."/>
            <person name="Song Z."/>
        </authorList>
    </citation>
    <scope>NUCLEOTIDE SEQUENCE [LARGE SCALE GENOMIC DNA]</scope>
    <source>
        <strain evidence="2 3">XY-J91</strain>
    </source>
</reference>
<dbReference type="SUPFAM" id="SSF53448">
    <property type="entry name" value="Nucleotide-diphospho-sugar transferases"/>
    <property type="match status" value="1"/>
</dbReference>
<organism evidence="2 3">
    <name type="scientific">Algoriphagus kandeliae</name>
    <dbReference type="NCBI Taxonomy" id="2562278"/>
    <lineage>
        <taxon>Bacteria</taxon>
        <taxon>Pseudomonadati</taxon>
        <taxon>Bacteroidota</taxon>
        <taxon>Cytophagia</taxon>
        <taxon>Cytophagales</taxon>
        <taxon>Cyclobacteriaceae</taxon>
        <taxon>Algoriphagus</taxon>
    </lineage>
</organism>
<dbReference type="AlphaFoldDB" id="A0A4Y9QXX7"/>
<dbReference type="InterPro" id="IPR050834">
    <property type="entry name" value="Glycosyltransf_2"/>
</dbReference>
<evidence type="ECO:0000313" key="2">
    <source>
        <dbReference type="EMBL" id="TFV97199.1"/>
    </source>
</evidence>
<name>A0A4Y9QXX7_9BACT</name>
<dbReference type="PANTHER" id="PTHR43685:SF2">
    <property type="entry name" value="GLYCOSYLTRANSFERASE 2-LIKE DOMAIN-CONTAINING PROTEIN"/>
    <property type="match status" value="1"/>
</dbReference>
<gene>
    <name evidence="2" type="ORF">E4S40_00655</name>
</gene>
<evidence type="ECO:0000259" key="1">
    <source>
        <dbReference type="Pfam" id="PF00535"/>
    </source>
</evidence>
<keyword evidence="3" id="KW-1185">Reference proteome</keyword>
<dbReference type="EMBL" id="SPSB01000001">
    <property type="protein sequence ID" value="TFV97199.1"/>
    <property type="molecule type" value="Genomic_DNA"/>
</dbReference>
<dbReference type="GO" id="GO:0016740">
    <property type="term" value="F:transferase activity"/>
    <property type="evidence" value="ECO:0007669"/>
    <property type="project" value="UniProtKB-KW"/>
</dbReference>
<dbReference type="InterPro" id="IPR029044">
    <property type="entry name" value="Nucleotide-diphossugar_trans"/>
</dbReference>
<protein>
    <submittedName>
        <fullName evidence="2">Glycosyltransferase</fullName>
    </submittedName>
</protein>
<dbReference type="PANTHER" id="PTHR43685">
    <property type="entry name" value="GLYCOSYLTRANSFERASE"/>
    <property type="match status" value="1"/>
</dbReference>
<sequence>MSRINFQKLRKSLMNKQPFVSIIIPTYREWHLLPTCLEALINQTYSQDQIEIIVVNNDPETVPPSDVDWAENVRILTQPKPGSYAARNLGLDHAKGEYIAFTDSDCIPVPEWLAEGIGLLDQGFDLVGGKMEFFKPKGGDHQAFLFESRFSFRQDRNVLQNKQSITANLFVKRKVFDQVGLFDQSLMSGGDYEWTKRATDAGNTIAYAEKAIVKHPSRKSFQALIKKKRRTSGGMYYSFFKDFSTFRKLQFTLWILRPPVTIFGFKGLSWKEKLSLFRARWYLEWVGVKEMANLHLGKKNAIRE</sequence>
<dbReference type="Pfam" id="PF00535">
    <property type="entry name" value="Glycos_transf_2"/>
    <property type="match status" value="1"/>
</dbReference>
<dbReference type="Proteomes" id="UP000297647">
    <property type="component" value="Unassembled WGS sequence"/>
</dbReference>
<dbReference type="Gene3D" id="3.90.550.10">
    <property type="entry name" value="Spore Coat Polysaccharide Biosynthesis Protein SpsA, Chain A"/>
    <property type="match status" value="1"/>
</dbReference>
<comment type="caution">
    <text evidence="2">The sequence shown here is derived from an EMBL/GenBank/DDBJ whole genome shotgun (WGS) entry which is preliminary data.</text>
</comment>
<proteinExistence type="predicted"/>